<dbReference type="EMBL" id="LGUG01000004">
    <property type="protein sequence ID" value="KON94607.1"/>
    <property type="molecule type" value="Genomic_DNA"/>
</dbReference>
<dbReference type="PATRIC" id="fig|47500.9.peg.1671"/>
<name>A0A0M0GYQ0_ANEMI</name>
<dbReference type="InterPro" id="IPR002826">
    <property type="entry name" value="MptE-like"/>
</dbReference>
<dbReference type="STRING" id="47500.AF333_02975"/>
<protein>
    <submittedName>
        <fullName evidence="3">Uncharacterized conserved protein</fullName>
    </submittedName>
</protein>
<evidence type="ECO:0000313" key="2">
    <source>
        <dbReference type="EMBL" id="KON94607.1"/>
    </source>
</evidence>
<gene>
    <name evidence="2" type="ORF">AF333_02975</name>
    <name evidence="3" type="ORF">SAMN04487909_104163</name>
</gene>
<reference evidence="3 5" key="2">
    <citation type="submission" date="2016-10" db="EMBL/GenBank/DDBJ databases">
        <authorList>
            <person name="de Groot N.N."/>
        </authorList>
    </citation>
    <scope>NUCLEOTIDE SEQUENCE [LARGE SCALE GENOMIC DNA]</scope>
    <source>
        <strain evidence="3 5">DSM 2895</strain>
    </source>
</reference>
<dbReference type="Proteomes" id="UP000182836">
    <property type="component" value="Unassembled WGS sequence"/>
</dbReference>
<evidence type="ECO:0000313" key="3">
    <source>
        <dbReference type="EMBL" id="SDI47821.1"/>
    </source>
</evidence>
<dbReference type="PANTHER" id="PTHR41786">
    <property type="entry name" value="MOTILITY ACCESSORY FACTOR MAF"/>
    <property type="match status" value="1"/>
</dbReference>
<reference evidence="2 4" key="1">
    <citation type="submission" date="2015-07" db="EMBL/GenBank/DDBJ databases">
        <title>Fjat-14205 dsm 2895.</title>
        <authorList>
            <person name="Liu B."/>
            <person name="Wang J."/>
            <person name="Zhu Y."/>
            <person name="Liu G."/>
            <person name="Chen Q."/>
            <person name="Chen Z."/>
            <person name="Lan J."/>
            <person name="Che J."/>
            <person name="Ge C."/>
            <person name="Shi H."/>
            <person name="Pan Z."/>
            <person name="Liu X."/>
        </authorList>
    </citation>
    <scope>NUCLEOTIDE SEQUENCE [LARGE SCALE GENOMIC DNA]</scope>
    <source>
        <strain evidence="2 4">DSM 2895</strain>
    </source>
</reference>
<evidence type="ECO:0000313" key="5">
    <source>
        <dbReference type="Proteomes" id="UP000182836"/>
    </source>
</evidence>
<keyword evidence="4" id="KW-1185">Reference proteome</keyword>
<evidence type="ECO:0000259" key="1">
    <source>
        <dbReference type="Pfam" id="PF01973"/>
    </source>
</evidence>
<sequence length="438" mass="50143">MNVWLHNIELLRIHYPDIYTRVKDMPLLNGYEILSSREGHPTAKIGSFYLHSRYNPIQEAKKFIEAQWNEDEQEIALYGLGFGYHIVEALERIQPEQTLYVFELNIQLFSLVLRNMDIEYILTHPQLRLIVSDNQAHVARCLHERLLQTNRLIIYPPSVRTIPERYDRLKFLLEFWDKRLLQVKNYAPLLQENSEANLKHRDRNVSEFFGKYKDKPIIVISAGPSLNKNKHLLAQCKGKALLFAAGSALKPLLATGIQPDMFCIIDAIHRTTRKQIEGLEGMDIPFVYLKTASAVTVEAYHGPRFVASNRSEDDGAIETGGSVATAILDIATRMGGNPIIFVGQDLAFTNNEHHADGSMYGEEEKVKINPTMKQVRGQNGETLWTNIGLLSYKYWIEERIQREPNVTFINATEGGAYIEGCIHIPLYEVIKKYINKST</sequence>
<dbReference type="RefSeq" id="WP_043067651.1">
    <property type="nucleotide sequence ID" value="NZ_BJOA01000081.1"/>
</dbReference>
<dbReference type="Proteomes" id="UP000037269">
    <property type="component" value="Unassembled WGS sequence"/>
</dbReference>
<accession>A0A0M0GYQ0</accession>
<dbReference type="OrthoDB" id="5291305at2"/>
<evidence type="ECO:0000313" key="4">
    <source>
        <dbReference type="Proteomes" id="UP000037269"/>
    </source>
</evidence>
<organism evidence="2 4">
    <name type="scientific">Aneurinibacillus migulanus</name>
    <name type="common">Bacillus migulanus</name>
    <dbReference type="NCBI Taxonomy" id="47500"/>
    <lineage>
        <taxon>Bacteria</taxon>
        <taxon>Bacillati</taxon>
        <taxon>Bacillota</taxon>
        <taxon>Bacilli</taxon>
        <taxon>Bacillales</taxon>
        <taxon>Paenibacillaceae</taxon>
        <taxon>Aneurinibacillus group</taxon>
        <taxon>Aneurinibacillus</taxon>
    </lineage>
</organism>
<dbReference type="EMBL" id="FNED01000004">
    <property type="protein sequence ID" value="SDI47821.1"/>
    <property type="molecule type" value="Genomic_DNA"/>
</dbReference>
<dbReference type="PANTHER" id="PTHR41786:SF1">
    <property type="entry name" value="6-HYDROXYMETHYLPTERIN DIPHOSPHOKINASE MPTE-LIKE DOMAIN-CONTAINING PROTEIN"/>
    <property type="match status" value="1"/>
</dbReference>
<dbReference type="Pfam" id="PF01973">
    <property type="entry name" value="MptE-like"/>
    <property type="match status" value="1"/>
</dbReference>
<proteinExistence type="predicted"/>
<dbReference type="GeneID" id="42304172"/>
<dbReference type="AlphaFoldDB" id="A0A0M0GYQ0"/>
<feature type="domain" description="6-hydroxymethylpterin diphosphokinase MptE-like" evidence="1">
    <location>
        <begin position="196"/>
        <end position="350"/>
    </location>
</feature>